<feature type="compositionally biased region" description="Basic and acidic residues" evidence="1">
    <location>
        <begin position="117"/>
        <end position="126"/>
    </location>
</feature>
<name>A0A1L7DS70_9CAUD</name>
<dbReference type="Proteomes" id="UP000221958">
    <property type="component" value="Segment"/>
</dbReference>
<feature type="transmembrane region" description="Helical" evidence="2">
    <location>
        <begin position="61"/>
        <end position="81"/>
    </location>
</feature>
<keyword evidence="4" id="KW-1185">Reference proteome</keyword>
<organism evidence="3 4">
    <name type="scientific">Ralstonia phage phiAp1</name>
    <dbReference type="NCBI Taxonomy" id="2783867"/>
    <lineage>
        <taxon>Viruses</taxon>
        <taxon>Duplodnaviria</taxon>
        <taxon>Heunggongvirae</taxon>
        <taxon>Uroviricota</taxon>
        <taxon>Caudoviricetes</taxon>
        <taxon>Autographivirales</taxon>
        <taxon>Autoscriptoviridae</taxon>
        <taxon>Ayakvirus</taxon>
        <taxon>Ayakvirus Ap1</taxon>
    </lineage>
</organism>
<evidence type="ECO:0000256" key="2">
    <source>
        <dbReference type="SAM" id="Phobius"/>
    </source>
</evidence>
<reference evidence="4" key="1">
    <citation type="submission" date="2016-11" db="EMBL/GenBank/DDBJ databases">
        <authorList>
            <person name="Xavier A.S."/>
            <person name="Silva F.P."/>
            <person name="Vidigal P.M.P."/>
            <person name="Lima T.T.M."/>
            <person name="Souza F.O."/>
            <person name="Alfenas-Zerbini P."/>
        </authorList>
    </citation>
    <scope>NUCLEOTIDE SEQUENCE [LARGE SCALE GENOMIC DNA]</scope>
</reference>
<feature type="region of interest" description="Disordered" evidence="1">
    <location>
        <begin position="1"/>
        <end position="31"/>
    </location>
</feature>
<evidence type="ECO:0000313" key="3">
    <source>
        <dbReference type="EMBL" id="APU03191.1"/>
    </source>
</evidence>
<keyword evidence="2" id="KW-1133">Transmembrane helix</keyword>
<feature type="compositionally biased region" description="Basic and acidic residues" evidence="1">
    <location>
        <begin position="89"/>
        <end position="98"/>
    </location>
</feature>
<keyword evidence="2" id="KW-0472">Membrane</keyword>
<feature type="region of interest" description="Disordered" evidence="1">
    <location>
        <begin position="89"/>
        <end position="152"/>
    </location>
</feature>
<protein>
    <submittedName>
        <fullName evidence="3">Holin</fullName>
    </submittedName>
</protein>
<evidence type="ECO:0000313" key="4">
    <source>
        <dbReference type="Proteomes" id="UP000221958"/>
    </source>
</evidence>
<accession>A0A1L7DS70</accession>
<feature type="compositionally biased region" description="Basic and acidic residues" evidence="1">
    <location>
        <begin position="142"/>
        <end position="152"/>
    </location>
</feature>
<proteinExistence type="predicted"/>
<dbReference type="EMBL" id="KY117485">
    <property type="protein sequence ID" value="APU03191.1"/>
    <property type="molecule type" value="Genomic_DNA"/>
</dbReference>
<evidence type="ECO:0000256" key="1">
    <source>
        <dbReference type="SAM" id="MobiDB-lite"/>
    </source>
</evidence>
<sequence>MDGKPNGIRHPAYPQHGWRRTCPRPTPEGKTMSLKQQLADEAIKATPAASTLTLTVFGVPISTWASILSIIVLLVQLFFMLKKNLWDKKDDSTEEHSDGGGSRSGPDRRVHVGGPLRVDRQGDADLRGPGGSGYHLSGAHWSPDEEGKRDAR</sequence>
<gene>
    <name evidence="3" type="ORF">phiAp1_50</name>
</gene>
<keyword evidence="2" id="KW-0812">Transmembrane</keyword>